<dbReference type="Proteomes" id="UP001360953">
    <property type="component" value="Unassembled WGS sequence"/>
</dbReference>
<keyword evidence="5 6" id="KW-0472">Membrane</keyword>
<evidence type="ECO:0000313" key="8">
    <source>
        <dbReference type="EMBL" id="KAK7539990.1"/>
    </source>
</evidence>
<keyword evidence="2" id="KW-0813">Transport</keyword>
<evidence type="ECO:0000313" key="9">
    <source>
        <dbReference type="Proteomes" id="UP001360953"/>
    </source>
</evidence>
<sequence length="223" mass="24414">MPVDEKACHILAVVCSAMYLDLLNLSAIMMALPTIQRRFDVDMEDLQWIISAYALTLRERFDEFLLVGGRGGDIFVGILPPYAPTSGITSTQSRHRTMLLSGTCFFALFTLVCALFPKFIGLVMARAFQGIGAVFTIPAAQAQLAIQFADPARKAKALGIWLASGLLGFIIGLILGGVLTDLLGWRWIFWASLILSAFVTPAAYFVLPRPSSELRKHCKSGIK</sequence>
<organism evidence="8 9">
    <name type="scientific">Phyllosticta citribraziliensis</name>
    <dbReference type="NCBI Taxonomy" id="989973"/>
    <lineage>
        <taxon>Eukaryota</taxon>
        <taxon>Fungi</taxon>
        <taxon>Dikarya</taxon>
        <taxon>Ascomycota</taxon>
        <taxon>Pezizomycotina</taxon>
        <taxon>Dothideomycetes</taxon>
        <taxon>Dothideomycetes incertae sedis</taxon>
        <taxon>Botryosphaeriales</taxon>
        <taxon>Phyllostictaceae</taxon>
        <taxon>Phyllosticta</taxon>
    </lineage>
</organism>
<dbReference type="InterPro" id="IPR020846">
    <property type="entry name" value="MFS_dom"/>
</dbReference>
<evidence type="ECO:0000256" key="2">
    <source>
        <dbReference type="ARBA" id="ARBA00022448"/>
    </source>
</evidence>
<keyword evidence="9" id="KW-1185">Reference proteome</keyword>
<evidence type="ECO:0000256" key="5">
    <source>
        <dbReference type="ARBA" id="ARBA00023136"/>
    </source>
</evidence>
<dbReference type="Pfam" id="PF07690">
    <property type="entry name" value="MFS_1"/>
    <property type="match status" value="1"/>
</dbReference>
<dbReference type="PANTHER" id="PTHR42718">
    <property type="entry name" value="MAJOR FACILITATOR SUPERFAMILY MULTIDRUG TRANSPORTER MFSC"/>
    <property type="match status" value="1"/>
</dbReference>
<reference evidence="8 9" key="1">
    <citation type="submission" date="2024-04" db="EMBL/GenBank/DDBJ databases">
        <title>Phyllosticta paracitricarpa is synonymous to the EU quarantine fungus P. citricarpa based on phylogenomic analyses.</title>
        <authorList>
            <consortium name="Lawrence Berkeley National Laboratory"/>
            <person name="Van ingen-buijs V.A."/>
            <person name="Van westerhoven A.C."/>
            <person name="Haridas S."/>
            <person name="Skiadas P."/>
            <person name="Martin F."/>
            <person name="Groenewald J.Z."/>
            <person name="Crous P.W."/>
            <person name="Seidl M.F."/>
        </authorList>
    </citation>
    <scope>NUCLEOTIDE SEQUENCE [LARGE SCALE GENOMIC DNA]</scope>
    <source>
        <strain evidence="8 9">CPC 17464</strain>
    </source>
</reference>
<feature type="transmembrane region" description="Helical" evidence="6">
    <location>
        <begin position="98"/>
        <end position="120"/>
    </location>
</feature>
<accession>A0ABR1LZ34</accession>
<dbReference type="RefSeq" id="XP_066657261.1">
    <property type="nucleotide sequence ID" value="XM_066802940.1"/>
</dbReference>
<name>A0ABR1LZ34_9PEZI</name>
<keyword evidence="3 6" id="KW-0812">Transmembrane</keyword>
<proteinExistence type="predicted"/>
<feature type="domain" description="Major facilitator superfamily (MFS) profile" evidence="7">
    <location>
        <begin position="10"/>
        <end position="223"/>
    </location>
</feature>
<dbReference type="InterPro" id="IPR036259">
    <property type="entry name" value="MFS_trans_sf"/>
</dbReference>
<dbReference type="InterPro" id="IPR011701">
    <property type="entry name" value="MFS"/>
</dbReference>
<evidence type="ECO:0000256" key="4">
    <source>
        <dbReference type="ARBA" id="ARBA00022989"/>
    </source>
</evidence>
<dbReference type="SUPFAM" id="SSF103473">
    <property type="entry name" value="MFS general substrate transporter"/>
    <property type="match status" value="2"/>
</dbReference>
<gene>
    <name evidence="8" type="ORF">J3D65DRAFT_666655</name>
</gene>
<evidence type="ECO:0000256" key="3">
    <source>
        <dbReference type="ARBA" id="ARBA00022692"/>
    </source>
</evidence>
<evidence type="ECO:0000256" key="6">
    <source>
        <dbReference type="SAM" id="Phobius"/>
    </source>
</evidence>
<keyword evidence="4 6" id="KW-1133">Transmembrane helix</keyword>
<protein>
    <submittedName>
        <fullName evidence="8">Major facilitator superfamily domain-containing protein</fullName>
    </submittedName>
</protein>
<dbReference type="PROSITE" id="PS50850">
    <property type="entry name" value="MFS"/>
    <property type="match status" value="1"/>
</dbReference>
<feature type="transmembrane region" description="Helical" evidence="6">
    <location>
        <begin position="185"/>
        <end position="207"/>
    </location>
</feature>
<dbReference type="PANTHER" id="PTHR42718:SF9">
    <property type="entry name" value="MAJOR FACILITATOR SUPERFAMILY MULTIDRUG TRANSPORTER MFSC"/>
    <property type="match status" value="1"/>
</dbReference>
<dbReference type="EMBL" id="JBBPEH010000004">
    <property type="protein sequence ID" value="KAK7539990.1"/>
    <property type="molecule type" value="Genomic_DNA"/>
</dbReference>
<feature type="transmembrane region" description="Helical" evidence="6">
    <location>
        <begin position="158"/>
        <end position="179"/>
    </location>
</feature>
<dbReference type="GeneID" id="92035846"/>
<comment type="subcellular location">
    <subcellularLocation>
        <location evidence="1">Membrane</location>
        <topology evidence="1">Multi-pass membrane protein</topology>
    </subcellularLocation>
</comment>
<feature type="transmembrane region" description="Helical" evidence="6">
    <location>
        <begin position="126"/>
        <end position="146"/>
    </location>
</feature>
<evidence type="ECO:0000256" key="1">
    <source>
        <dbReference type="ARBA" id="ARBA00004141"/>
    </source>
</evidence>
<evidence type="ECO:0000259" key="7">
    <source>
        <dbReference type="PROSITE" id="PS50850"/>
    </source>
</evidence>
<comment type="caution">
    <text evidence="8">The sequence shown here is derived from an EMBL/GenBank/DDBJ whole genome shotgun (WGS) entry which is preliminary data.</text>
</comment>
<dbReference type="Gene3D" id="1.20.1250.20">
    <property type="entry name" value="MFS general substrate transporter like domains"/>
    <property type="match status" value="1"/>
</dbReference>